<feature type="compositionally biased region" description="Basic and acidic residues" evidence="1">
    <location>
        <begin position="10"/>
        <end position="25"/>
    </location>
</feature>
<dbReference type="AlphaFoldDB" id="A0A0N4ZZR8"/>
<dbReference type="Proteomes" id="UP000038045">
    <property type="component" value="Unplaced"/>
</dbReference>
<organism evidence="2 3">
    <name type="scientific">Parastrongyloides trichosuri</name>
    <name type="common">Possum-specific nematode worm</name>
    <dbReference type="NCBI Taxonomy" id="131310"/>
    <lineage>
        <taxon>Eukaryota</taxon>
        <taxon>Metazoa</taxon>
        <taxon>Ecdysozoa</taxon>
        <taxon>Nematoda</taxon>
        <taxon>Chromadorea</taxon>
        <taxon>Rhabditida</taxon>
        <taxon>Tylenchina</taxon>
        <taxon>Panagrolaimomorpha</taxon>
        <taxon>Strongyloidoidea</taxon>
        <taxon>Strongyloididae</taxon>
        <taxon>Parastrongyloides</taxon>
    </lineage>
</organism>
<feature type="region of interest" description="Disordered" evidence="1">
    <location>
        <begin position="1"/>
        <end position="44"/>
    </location>
</feature>
<protein>
    <submittedName>
        <fullName evidence="3">Uncharacterized protein</fullName>
    </submittedName>
</protein>
<name>A0A0N4ZZR8_PARTI</name>
<accession>A0A0N4ZZR8</accession>
<sequence>MDIFSNNTNKDSEQLNQAEDRRKSLSQEVGDVPSTEKTETRGGLTRILFGPETGFLGTFAPGTHEHKMVTLDEFMKNYERCLINGDGFEKQDYEKHKNFLLGGNMMYDMLHGKKNE</sequence>
<keyword evidence="2" id="KW-1185">Reference proteome</keyword>
<evidence type="ECO:0000313" key="3">
    <source>
        <dbReference type="WBParaSite" id="PTRK_0001450600.1"/>
    </source>
</evidence>
<evidence type="ECO:0000313" key="2">
    <source>
        <dbReference type="Proteomes" id="UP000038045"/>
    </source>
</evidence>
<evidence type="ECO:0000256" key="1">
    <source>
        <dbReference type="SAM" id="MobiDB-lite"/>
    </source>
</evidence>
<dbReference type="WBParaSite" id="PTRK_0001450600.1">
    <property type="protein sequence ID" value="PTRK_0001450600.1"/>
    <property type="gene ID" value="PTRK_0001450600"/>
</dbReference>
<proteinExistence type="predicted"/>
<reference evidence="3" key="1">
    <citation type="submission" date="2017-02" db="UniProtKB">
        <authorList>
            <consortium name="WormBaseParasite"/>
        </authorList>
    </citation>
    <scope>IDENTIFICATION</scope>
</reference>